<reference evidence="2" key="1">
    <citation type="submission" date="2022-04" db="EMBL/GenBank/DDBJ databases">
        <title>Flavobacterium pygoscelis sp. nov. isolated from Chinstrap chick (Pygoscelis antarcticus).</title>
        <authorList>
            <person name="Irgang R."/>
            <person name="Poblete-Morales M."/>
            <person name="Avendano-Herrera R."/>
        </authorList>
    </citation>
    <scope>NUCLEOTIDE SEQUENCE</scope>
    <source>
        <strain evidence="2">I-SCBP12n</strain>
    </source>
</reference>
<sequence length="240" mass="27158">MKKLKIIFICICASTMANCFGQSVSGKVIYKIQLVGYGTDSKDPEFNKLNEATVEIANKQTCTLQFNSTQSSSVLDKYLISDAENNGLRKMARTMAFIVTNESDYFFDKYTNTAIKREDNGKLIKKAHDKLQWEISSESKIIDNYLCYKATYFMKFINRLGVNTSIPITAWFAPSLPYAYGPKYFNGLPGLILELVDRETTFYATSIEIFTDKELAIDFPKGKTISAEVYEKGLKTQVGM</sequence>
<evidence type="ECO:0000313" key="3">
    <source>
        <dbReference type="Proteomes" id="UP001139260"/>
    </source>
</evidence>
<dbReference type="AlphaFoldDB" id="A0A9X2BLQ4"/>
<protein>
    <submittedName>
        <fullName evidence="2">GLPGLI family protein</fullName>
    </submittedName>
</protein>
<evidence type="ECO:0000256" key="1">
    <source>
        <dbReference type="SAM" id="SignalP"/>
    </source>
</evidence>
<dbReference type="RefSeq" id="WP_248428411.1">
    <property type="nucleotide sequence ID" value="NZ_JALNUB010000005.1"/>
</dbReference>
<evidence type="ECO:0000313" key="2">
    <source>
        <dbReference type="EMBL" id="MCK8142222.1"/>
    </source>
</evidence>
<dbReference type="InterPro" id="IPR005901">
    <property type="entry name" value="GLPGLI"/>
</dbReference>
<accession>A0A9X2BLQ4</accession>
<gene>
    <name evidence="2" type="ORF">MW871_10005</name>
</gene>
<keyword evidence="1" id="KW-0732">Signal</keyword>
<name>A0A9X2BLQ4_9FLAO</name>
<dbReference type="Proteomes" id="UP001139260">
    <property type="component" value="Unassembled WGS sequence"/>
</dbReference>
<keyword evidence="3" id="KW-1185">Reference proteome</keyword>
<organism evidence="2 3">
    <name type="scientific">Flavobacterium pygoscelis</name>
    <dbReference type="NCBI Taxonomy" id="2893176"/>
    <lineage>
        <taxon>Bacteria</taxon>
        <taxon>Pseudomonadati</taxon>
        <taxon>Bacteroidota</taxon>
        <taxon>Flavobacteriia</taxon>
        <taxon>Flavobacteriales</taxon>
        <taxon>Flavobacteriaceae</taxon>
        <taxon>Flavobacterium</taxon>
    </lineage>
</organism>
<comment type="caution">
    <text evidence="2">The sequence shown here is derived from an EMBL/GenBank/DDBJ whole genome shotgun (WGS) entry which is preliminary data.</text>
</comment>
<proteinExistence type="predicted"/>
<dbReference type="NCBIfam" id="TIGR01200">
    <property type="entry name" value="GLPGLI"/>
    <property type="match status" value="1"/>
</dbReference>
<dbReference type="EMBL" id="JALNUB010000005">
    <property type="protein sequence ID" value="MCK8142222.1"/>
    <property type="molecule type" value="Genomic_DNA"/>
</dbReference>
<dbReference type="Pfam" id="PF09697">
    <property type="entry name" value="Porph_ging"/>
    <property type="match status" value="1"/>
</dbReference>
<feature type="signal peptide" evidence="1">
    <location>
        <begin position="1"/>
        <end position="19"/>
    </location>
</feature>
<feature type="chain" id="PRO_5040726900" evidence="1">
    <location>
        <begin position="20"/>
        <end position="240"/>
    </location>
</feature>